<dbReference type="Proteomes" id="UP000178085">
    <property type="component" value="Unassembled WGS sequence"/>
</dbReference>
<comment type="subunit">
    <text evidence="5">Part of the 50S ribosomal subunit.</text>
</comment>
<reference evidence="7 8" key="1">
    <citation type="journal article" date="2016" name="Nat. Commun.">
        <title>Thousands of microbial genomes shed light on interconnected biogeochemical processes in an aquifer system.</title>
        <authorList>
            <person name="Anantharaman K."/>
            <person name="Brown C.T."/>
            <person name="Hug L.A."/>
            <person name="Sharon I."/>
            <person name="Castelle C.J."/>
            <person name="Probst A.J."/>
            <person name="Thomas B.C."/>
            <person name="Singh A."/>
            <person name="Wilkins M.J."/>
            <person name="Karaoz U."/>
            <person name="Brodie E.L."/>
            <person name="Williams K.H."/>
            <person name="Hubbard S.S."/>
            <person name="Banfield J.F."/>
        </authorList>
    </citation>
    <scope>NUCLEOTIDE SEQUENCE [LARGE SCALE GENOMIC DNA]</scope>
</reference>
<keyword evidence="5" id="KW-0694">RNA-binding</keyword>
<dbReference type="PROSITE" id="PS01108">
    <property type="entry name" value="RIBOSOMAL_L24"/>
    <property type="match status" value="1"/>
</dbReference>
<protein>
    <recommendedName>
        <fullName evidence="4 5">Large ribosomal subunit protein uL24</fullName>
    </recommendedName>
</protein>
<dbReference type="Pfam" id="PF17136">
    <property type="entry name" value="ribosomal_L24"/>
    <property type="match status" value="1"/>
</dbReference>
<dbReference type="PANTHER" id="PTHR12903">
    <property type="entry name" value="MITOCHONDRIAL RIBOSOMAL PROTEIN L24"/>
    <property type="match status" value="1"/>
</dbReference>
<dbReference type="CDD" id="cd06089">
    <property type="entry name" value="KOW_RPL26"/>
    <property type="match status" value="1"/>
</dbReference>
<dbReference type="InterPro" id="IPR041988">
    <property type="entry name" value="Ribosomal_uL24_KOW"/>
</dbReference>
<keyword evidence="2 5" id="KW-0689">Ribosomal protein</keyword>
<dbReference type="GO" id="GO:1990904">
    <property type="term" value="C:ribonucleoprotein complex"/>
    <property type="evidence" value="ECO:0007669"/>
    <property type="project" value="UniProtKB-KW"/>
</dbReference>
<dbReference type="NCBIfam" id="TIGR01079">
    <property type="entry name" value="rplX_bact"/>
    <property type="match status" value="1"/>
</dbReference>
<dbReference type="GO" id="GO:0019843">
    <property type="term" value="F:rRNA binding"/>
    <property type="evidence" value="ECO:0007669"/>
    <property type="project" value="UniProtKB-UniRule"/>
</dbReference>
<evidence type="ECO:0000256" key="2">
    <source>
        <dbReference type="ARBA" id="ARBA00022980"/>
    </source>
</evidence>
<dbReference type="InterPro" id="IPR003256">
    <property type="entry name" value="Ribosomal_uL24"/>
</dbReference>
<evidence type="ECO:0000313" key="8">
    <source>
        <dbReference type="Proteomes" id="UP000178085"/>
    </source>
</evidence>
<dbReference type="Gene3D" id="2.30.30.30">
    <property type="match status" value="1"/>
</dbReference>
<name>A0A1F4NPM1_UNCK3</name>
<dbReference type="AlphaFoldDB" id="A0A1F4NPM1"/>
<evidence type="ECO:0000313" key="7">
    <source>
        <dbReference type="EMBL" id="OGB73403.1"/>
    </source>
</evidence>
<evidence type="ECO:0000256" key="4">
    <source>
        <dbReference type="ARBA" id="ARBA00035206"/>
    </source>
</evidence>
<evidence type="ECO:0000256" key="5">
    <source>
        <dbReference type="HAMAP-Rule" id="MF_01326"/>
    </source>
</evidence>
<evidence type="ECO:0000259" key="6">
    <source>
        <dbReference type="Pfam" id="PF17136"/>
    </source>
</evidence>
<dbReference type="SUPFAM" id="SSF50104">
    <property type="entry name" value="Translation proteins SH3-like domain"/>
    <property type="match status" value="1"/>
</dbReference>
<feature type="domain" description="Large ribosomal subunit protein uL24 C-terminal" evidence="6">
    <location>
        <begin position="38"/>
        <end position="102"/>
    </location>
</feature>
<comment type="similarity">
    <text evidence="1 5">Belongs to the universal ribosomal protein uL24 family.</text>
</comment>
<organism evidence="7 8">
    <name type="scientific">candidate division Kazan bacterium RIFCSPLOWO2_01_FULL_45_19</name>
    <dbReference type="NCBI Taxonomy" id="1798538"/>
    <lineage>
        <taxon>Bacteria</taxon>
        <taxon>Bacteria division Kazan-3B-28</taxon>
    </lineage>
</organism>
<proteinExistence type="inferred from homology"/>
<dbReference type="HAMAP" id="MF_01326_B">
    <property type="entry name" value="Ribosomal_uL24_B"/>
    <property type="match status" value="1"/>
</dbReference>
<evidence type="ECO:0000256" key="1">
    <source>
        <dbReference type="ARBA" id="ARBA00010618"/>
    </source>
</evidence>
<sequence>MRIKTGDKVLVIRGKDRGKTGLVKVADRITERVKVEGINIYKRHQRGGRQNRQPGGIVEVVAALSAANVMVICPSCSHPTRIGHRLDGKTKHRICKNCQAIIENVKK</sequence>
<dbReference type="EMBL" id="METD01000001">
    <property type="protein sequence ID" value="OGB73403.1"/>
    <property type="molecule type" value="Genomic_DNA"/>
</dbReference>
<comment type="function">
    <text evidence="5">One of the proteins that surrounds the polypeptide exit tunnel on the outside of the subunit.</text>
</comment>
<dbReference type="InterPro" id="IPR057264">
    <property type="entry name" value="Ribosomal_uL24_C"/>
</dbReference>
<comment type="caution">
    <text evidence="7">The sequence shown here is derived from an EMBL/GenBank/DDBJ whole genome shotgun (WGS) entry which is preliminary data.</text>
</comment>
<keyword evidence="5" id="KW-0699">rRNA-binding</keyword>
<dbReference type="InterPro" id="IPR005825">
    <property type="entry name" value="Ribosomal_uL24_CS"/>
</dbReference>
<keyword evidence="3 5" id="KW-0687">Ribonucleoprotein</keyword>
<evidence type="ECO:0000256" key="3">
    <source>
        <dbReference type="ARBA" id="ARBA00023274"/>
    </source>
</evidence>
<dbReference type="GO" id="GO:0003735">
    <property type="term" value="F:structural constituent of ribosome"/>
    <property type="evidence" value="ECO:0007669"/>
    <property type="project" value="InterPro"/>
</dbReference>
<comment type="function">
    <text evidence="5">One of two assembly initiator proteins, it binds directly to the 5'-end of the 23S rRNA, where it nucleates assembly of the 50S subunit.</text>
</comment>
<dbReference type="InterPro" id="IPR008991">
    <property type="entry name" value="Translation_prot_SH3-like_sf"/>
</dbReference>
<dbReference type="GO" id="GO:0006412">
    <property type="term" value="P:translation"/>
    <property type="evidence" value="ECO:0007669"/>
    <property type="project" value="UniProtKB-UniRule"/>
</dbReference>
<accession>A0A1F4NPM1</accession>
<gene>
    <name evidence="5" type="primary">rplX</name>
    <name evidence="7" type="ORF">A3K51_00830</name>
</gene>
<dbReference type="InterPro" id="IPR014722">
    <property type="entry name" value="Rib_uL2_dom2"/>
</dbReference>
<dbReference type="GO" id="GO:0005840">
    <property type="term" value="C:ribosome"/>
    <property type="evidence" value="ECO:0007669"/>
    <property type="project" value="UniProtKB-KW"/>
</dbReference>